<feature type="region of interest" description="Disordered" evidence="1">
    <location>
        <begin position="147"/>
        <end position="356"/>
    </location>
</feature>
<organism evidence="2 3">
    <name type="scientific">Aduncisulcus paluster</name>
    <dbReference type="NCBI Taxonomy" id="2918883"/>
    <lineage>
        <taxon>Eukaryota</taxon>
        <taxon>Metamonada</taxon>
        <taxon>Carpediemonas-like organisms</taxon>
        <taxon>Aduncisulcus</taxon>
    </lineage>
</organism>
<evidence type="ECO:0000313" key="3">
    <source>
        <dbReference type="Proteomes" id="UP001057375"/>
    </source>
</evidence>
<feature type="compositionally biased region" description="Polar residues" evidence="1">
    <location>
        <begin position="254"/>
        <end position="266"/>
    </location>
</feature>
<protein>
    <submittedName>
        <fullName evidence="2">Uncharacterized protein</fullName>
    </submittedName>
</protein>
<dbReference type="EMBL" id="BQXS01013841">
    <property type="protein sequence ID" value="GKT29681.1"/>
    <property type="molecule type" value="Genomic_DNA"/>
</dbReference>
<keyword evidence="3" id="KW-1185">Reference proteome</keyword>
<sequence>MLSRMKAFMSSKHKELTCDHSLGIQSIVAAALRYQQWSEQVQQAQPSHAPMVSGLFSTPTTKPLSSSIFAPSKATRGPDNSLLLCEGDGSLVIGYPALSALSSLCIDIFRCVLHSSNKHTYVSVVISLGKSTQQVLQDGFIVGEGEVPKQASKTMEISSTNHKESSSHIPRPSEMYPEEVIGDGGLVSSPKRAPKHPHLSSNSRRVTGASSKTSERESTDNSSPSEMLHKKDLAMSSVHSSAGHGGRNVPMKKPTSSATKQTTHRSGQILPKKGKPIVLSSTTKQLIRKRKKEQSSSYSNLKMKNRSNTFSHLPLSPSASFVAETKPPSHMGTTSSLAKSSLHHTQLATSSSSSSG</sequence>
<evidence type="ECO:0000313" key="2">
    <source>
        <dbReference type="EMBL" id="GKT29681.1"/>
    </source>
</evidence>
<feature type="non-terminal residue" evidence="2">
    <location>
        <position position="356"/>
    </location>
</feature>
<feature type="compositionally biased region" description="Polar residues" evidence="1">
    <location>
        <begin position="295"/>
        <end position="311"/>
    </location>
</feature>
<comment type="caution">
    <text evidence="2">The sequence shown here is derived from an EMBL/GenBank/DDBJ whole genome shotgun (WGS) entry which is preliminary data.</text>
</comment>
<dbReference type="Proteomes" id="UP001057375">
    <property type="component" value="Unassembled WGS sequence"/>
</dbReference>
<accession>A0ABQ5KAV2</accession>
<gene>
    <name evidence="2" type="ORF">ADUPG1_014134</name>
</gene>
<proteinExistence type="predicted"/>
<feature type="compositionally biased region" description="Low complexity" evidence="1">
    <location>
        <begin position="343"/>
        <end position="356"/>
    </location>
</feature>
<name>A0ABQ5KAV2_9EUKA</name>
<feature type="compositionally biased region" description="Polar residues" evidence="1">
    <location>
        <begin position="151"/>
        <end position="160"/>
    </location>
</feature>
<feature type="compositionally biased region" description="Polar residues" evidence="1">
    <location>
        <begin position="199"/>
        <end position="212"/>
    </location>
</feature>
<reference evidence="2" key="1">
    <citation type="submission" date="2022-03" db="EMBL/GenBank/DDBJ databases">
        <title>Draft genome sequence of Aduncisulcus paluster, a free-living microaerophilic Fornicata.</title>
        <authorList>
            <person name="Yuyama I."/>
            <person name="Kume K."/>
            <person name="Tamura T."/>
            <person name="Inagaki Y."/>
            <person name="Hashimoto T."/>
        </authorList>
    </citation>
    <scope>NUCLEOTIDE SEQUENCE</scope>
    <source>
        <strain evidence="2">NY0171</strain>
    </source>
</reference>
<evidence type="ECO:0000256" key="1">
    <source>
        <dbReference type="SAM" id="MobiDB-lite"/>
    </source>
</evidence>